<dbReference type="EMBL" id="MN740779">
    <property type="protein sequence ID" value="QHU11159.1"/>
    <property type="molecule type" value="Genomic_DNA"/>
</dbReference>
<proteinExistence type="predicted"/>
<protein>
    <submittedName>
        <fullName evidence="1">Uncharacterized protein</fullName>
    </submittedName>
</protein>
<sequence>MWEISKKDRTPHDNLYTCKQKKCKEIGDAIHKTYYG</sequence>
<reference evidence="1" key="1">
    <citation type="journal article" date="2020" name="Nature">
        <title>Giant virus diversity and host interactions through global metagenomics.</title>
        <authorList>
            <person name="Schulz F."/>
            <person name="Roux S."/>
            <person name="Paez-Espino D."/>
            <person name="Jungbluth S."/>
            <person name="Walsh D.A."/>
            <person name="Denef V.J."/>
            <person name="McMahon K.D."/>
            <person name="Konstantinidis K.T."/>
            <person name="Eloe-Fadrosh E.A."/>
            <person name="Kyrpides N.C."/>
            <person name="Woyke T."/>
        </authorList>
    </citation>
    <scope>NUCLEOTIDE SEQUENCE</scope>
    <source>
        <strain evidence="1">GVMAG-S-1101165-84</strain>
    </source>
</reference>
<accession>A0A6C0K0D7</accession>
<organism evidence="1">
    <name type="scientific">viral metagenome</name>
    <dbReference type="NCBI Taxonomy" id="1070528"/>
    <lineage>
        <taxon>unclassified sequences</taxon>
        <taxon>metagenomes</taxon>
        <taxon>organismal metagenomes</taxon>
    </lineage>
</organism>
<name>A0A6C0K0D7_9ZZZZ</name>
<dbReference type="AlphaFoldDB" id="A0A6C0K0D7"/>
<evidence type="ECO:0000313" key="1">
    <source>
        <dbReference type="EMBL" id="QHU11159.1"/>
    </source>
</evidence>